<proteinExistence type="predicted"/>
<dbReference type="Proteomes" id="UP001595696">
    <property type="component" value="Unassembled WGS sequence"/>
</dbReference>
<dbReference type="RefSeq" id="WP_378613699.1">
    <property type="nucleotide sequence ID" value="NZ_JBHSAX010000014.1"/>
</dbReference>
<gene>
    <name evidence="1" type="ORF">ACFO0B_18505</name>
</gene>
<organism evidence="1 2">
    <name type="scientific">Nocardia jiangsuensis</name>
    <dbReference type="NCBI Taxonomy" id="1691563"/>
    <lineage>
        <taxon>Bacteria</taxon>
        <taxon>Bacillati</taxon>
        <taxon>Actinomycetota</taxon>
        <taxon>Actinomycetes</taxon>
        <taxon>Mycobacteriales</taxon>
        <taxon>Nocardiaceae</taxon>
        <taxon>Nocardia</taxon>
    </lineage>
</organism>
<name>A0ABV8DXA2_9NOCA</name>
<protein>
    <submittedName>
        <fullName evidence="1">Uncharacterized protein</fullName>
    </submittedName>
</protein>
<evidence type="ECO:0000313" key="2">
    <source>
        <dbReference type="Proteomes" id="UP001595696"/>
    </source>
</evidence>
<sequence>MGANACPACAAGTDHCHGTLIGHAGRIAECTEGDCVEFEVVRHAFVVECTDLAGGCACAERGLGRLAG</sequence>
<keyword evidence="2" id="KW-1185">Reference proteome</keyword>
<reference evidence="2" key="1">
    <citation type="journal article" date="2019" name="Int. J. Syst. Evol. Microbiol.">
        <title>The Global Catalogue of Microorganisms (GCM) 10K type strain sequencing project: providing services to taxonomists for standard genome sequencing and annotation.</title>
        <authorList>
            <consortium name="The Broad Institute Genomics Platform"/>
            <consortium name="The Broad Institute Genome Sequencing Center for Infectious Disease"/>
            <person name="Wu L."/>
            <person name="Ma J."/>
        </authorList>
    </citation>
    <scope>NUCLEOTIDE SEQUENCE [LARGE SCALE GENOMIC DNA]</scope>
    <source>
        <strain evidence="2">CGMCC 4.7330</strain>
    </source>
</reference>
<accession>A0ABV8DXA2</accession>
<dbReference type="EMBL" id="JBHSAX010000014">
    <property type="protein sequence ID" value="MFC3963982.1"/>
    <property type="molecule type" value="Genomic_DNA"/>
</dbReference>
<evidence type="ECO:0000313" key="1">
    <source>
        <dbReference type="EMBL" id="MFC3963982.1"/>
    </source>
</evidence>
<comment type="caution">
    <text evidence="1">The sequence shown here is derived from an EMBL/GenBank/DDBJ whole genome shotgun (WGS) entry which is preliminary data.</text>
</comment>